<dbReference type="Gene3D" id="2.60.120.330">
    <property type="entry name" value="B-lactam Antibiotic, Isopenicillin N Synthase, Chain"/>
    <property type="match status" value="1"/>
</dbReference>
<dbReference type="EMBL" id="LR796187">
    <property type="protein sequence ID" value="CAB4126066.1"/>
    <property type="molecule type" value="Genomic_DNA"/>
</dbReference>
<dbReference type="InterPro" id="IPR027443">
    <property type="entry name" value="IPNS-like_sf"/>
</dbReference>
<sequence>MLKRTDLHFDIDPIIEQVLSLNLTGKSLLLNETNGNLLNGPYTVKSEFVNTPIGNLLLKLGDIGEARLLKLESSETYTAHTDPDDRLHLSIISNPHCYLINLEDNTLHNLPIDGYIWNMDTSIMHSAINLGGTQRIHLNVRVRLPECVEPKTQLTFEGGDVDWKQSLYMDVMGYINKKIKSGDITGFEKVNDRSVFINYADESIIDYIVSTVSKKGFTVQISRVE</sequence>
<organism evidence="3">
    <name type="scientific">uncultured Caudovirales phage</name>
    <dbReference type="NCBI Taxonomy" id="2100421"/>
    <lineage>
        <taxon>Viruses</taxon>
        <taxon>Duplodnaviria</taxon>
        <taxon>Heunggongvirae</taxon>
        <taxon>Uroviricota</taxon>
        <taxon>Caudoviricetes</taxon>
        <taxon>Peduoviridae</taxon>
        <taxon>Maltschvirus</taxon>
        <taxon>Maltschvirus maltsch</taxon>
    </lineage>
</organism>
<reference evidence="3" key="1">
    <citation type="submission" date="2020-05" db="EMBL/GenBank/DDBJ databases">
        <authorList>
            <person name="Chiriac C."/>
            <person name="Salcher M."/>
            <person name="Ghai R."/>
            <person name="Kavagutti S V."/>
        </authorList>
    </citation>
    <scope>NUCLEOTIDE SEQUENCE</scope>
</reference>
<protein>
    <submittedName>
        <fullName evidence="3">Aspartyl/asparaginy/proline hydroxylase</fullName>
    </submittedName>
</protein>
<dbReference type="SUPFAM" id="SSF51197">
    <property type="entry name" value="Clavaminate synthase-like"/>
    <property type="match status" value="1"/>
</dbReference>
<evidence type="ECO:0000259" key="1">
    <source>
        <dbReference type="Pfam" id="PF05118"/>
    </source>
</evidence>
<dbReference type="Pfam" id="PF05118">
    <property type="entry name" value="Asp_Arg_Hydrox"/>
    <property type="match status" value="1"/>
</dbReference>
<evidence type="ECO:0000313" key="3">
    <source>
        <dbReference type="EMBL" id="CAB5208783.1"/>
    </source>
</evidence>
<dbReference type="InterPro" id="IPR007803">
    <property type="entry name" value="Asp/Arg/Pro-Hydrxlase"/>
</dbReference>
<proteinExistence type="predicted"/>
<name>A0A6J7WIP1_9CAUD</name>
<accession>A0A6J7WIP1</accession>
<feature type="domain" description="Aspartyl/asparaginy/proline hydroxylase" evidence="1">
    <location>
        <begin position="61"/>
        <end position="143"/>
    </location>
</feature>
<evidence type="ECO:0000313" key="2">
    <source>
        <dbReference type="EMBL" id="CAB4126066.1"/>
    </source>
</evidence>
<gene>
    <name evidence="3" type="ORF">UFOVP181_172</name>
    <name evidence="2" type="ORF">UFOVP57_467</name>
</gene>
<dbReference type="EMBL" id="LR798231">
    <property type="protein sequence ID" value="CAB5208783.1"/>
    <property type="molecule type" value="Genomic_DNA"/>
</dbReference>